<evidence type="ECO:0000313" key="3">
    <source>
        <dbReference type="Proteomes" id="UP000199026"/>
    </source>
</evidence>
<dbReference type="Proteomes" id="UP000199026">
    <property type="component" value="Unassembled WGS sequence"/>
</dbReference>
<sequence length="98" mass="10430">MKTKVILGAAFVALMGAPAMAGNGMPTYPYHAANNCPAGLSPIVMGGVICCGTPNQNVSYSSMMAHPVAKKKVHKVYKKKHVRYVPKDTCIEGEKGCY</sequence>
<dbReference type="GeneID" id="78123696"/>
<accession>A0A1H3I7G3</accession>
<evidence type="ECO:0000313" key="2">
    <source>
        <dbReference type="EMBL" id="SDY23637.1"/>
    </source>
</evidence>
<feature type="chain" id="PRO_5011473306" evidence="1">
    <location>
        <begin position="22"/>
        <end position="98"/>
    </location>
</feature>
<keyword evidence="1" id="KW-0732">Signal</keyword>
<protein>
    <submittedName>
        <fullName evidence="2">Uncharacterized protein</fullName>
    </submittedName>
</protein>
<gene>
    <name evidence="2" type="ORF">SAMN05444486_101910</name>
</gene>
<dbReference type="RefSeq" id="WP_089888184.1">
    <property type="nucleotide sequence ID" value="NZ_CALBNM010000008.1"/>
</dbReference>
<dbReference type="AlphaFoldDB" id="A0A1H3I7G3"/>
<reference evidence="2 3" key="1">
    <citation type="submission" date="2016-10" db="EMBL/GenBank/DDBJ databases">
        <authorList>
            <person name="de Groot N.N."/>
        </authorList>
    </citation>
    <scope>NUCLEOTIDE SEQUENCE [LARGE SCALE GENOMIC DNA]</scope>
    <source>
        <strain evidence="2 3">DSM 24677</strain>
    </source>
</reference>
<dbReference type="STRING" id="576131.SAMN05444486_101910"/>
<feature type="signal peptide" evidence="1">
    <location>
        <begin position="1"/>
        <end position="21"/>
    </location>
</feature>
<proteinExistence type="predicted"/>
<dbReference type="OrthoDB" id="7875085at2"/>
<organism evidence="2 3">
    <name type="scientific">Lentibacter algarum</name>
    <dbReference type="NCBI Taxonomy" id="576131"/>
    <lineage>
        <taxon>Bacteria</taxon>
        <taxon>Pseudomonadati</taxon>
        <taxon>Pseudomonadota</taxon>
        <taxon>Alphaproteobacteria</taxon>
        <taxon>Rhodobacterales</taxon>
        <taxon>Roseobacteraceae</taxon>
        <taxon>Lentibacter</taxon>
    </lineage>
</organism>
<keyword evidence="3" id="KW-1185">Reference proteome</keyword>
<name>A0A1H3I7G3_9RHOB</name>
<dbReference type="EMBL" id="FNPR01000001">
    <property type="protein sequence ID" value="SDY23637.1"/>
    <property type="molecule type" value="Genomic_DNA"/>
</dbReference>
<evidence type="ECO:0000256" key="1">
    <source>
        <dbReference type="SAM" id="SignalP"/>
    </source>
</evidence>